<dbReference type="InterPro" id="IPR039422">
    <property type="entry name" value="MarR/SlyA-like"/>
</dbReference>
<dbReference type="AlphaFoldDB" id="A0A239MBJ8"/>
<dbReference type="Gene3D" id="1.10.10.10">
    <property type="entry name" value="Winged helix-like DNA-binding domain superfamily/Winged helix DNA-binding domain"/>
    <property type="match status" value="1"/>
</dbReference>
<dbReference type="InterPro" id="IPR000835">
    <property type="entry name" value="HTH_MarR-typ"/>
</dbReference>
<dbReference type="SMART" id="SM00347">
    <property type="entry name" value="HTH_MARR"/>
    <property type="match status" value="1"/>
</dbReference>
<feature type="domain" description="HTH marR-type" evidence="2">
    <location>
        <begin position="22"/>
        <end position="156"/>
    </location>
</feature>
<protein>
    <submittedName>
        <fullName evidence="3">DNA-binding transcriptional regulator, MarR family</fullName>
    </submittedName>
</protein>
<dbReference type="RefSeq" id="WP_089227559.1">
    <property type="nucleotide sequence ID" value="NZ_FZOF01000023.1"/>
</dbReference>
<dbReference type="OrthoDB" id="3573114at2"/>
<dbReference type="GO" id="GO:0003677">
    <property type="term" value="F:DNA binding"/>
    <property type="evidence" value="ECO:0007669"/>
    <property type="project" value="UniProtKB-KW"/>
</dbReference>
<dbReference type="GO" id="GO:0003700">
    <property type="term" value="F:DNA-binding transcription factor activity"/>
    <property type="evidence" value="ECO:0007669"/>
    <property type="project" value="InterPro"/>
</dbReference>
<dbReference type="Proteomes" id="UP000198280">
    <property type="component" value="Unassembled WGS sequence"/>
</dbReference>
<reference evidence="3 4" key="1">
    <citation type="submission" date="2017-06" db="EMBL/GenBank/DDBJ databases">
        <authorList>
            <person name="Kim H.J."/>
            <person name="Triplett B.A."/>
        </authorList>
    </citation>
    <scope>NUCLEOTIDE SEQUENCE [LARGE SCALE GENOMIC DNA]</scope>
    <source>
        <strain evidence="3 4">CGMCC 4.1858</strain>
    </source>
</reference>
<dbReference type="Pfam" id="PF01047">
    <property type="entry name" value="MarR"/>
    <property type="match status" value="1"/>
</dbReference>
<feature type="compositionally biased region" description="Low complexity" evidence="1">
    <location>
        <begin position="1"/>
        <end position="21"/>
    </location>
</feature>
<dbReference type="PANTHER" id="PTHR33164">
    <property type="entry name" value="TRANSCRIPTIONAL REGULATOR, MARR FAMILY"/>
    <property type="match status" value="1"/>
</dbReference>
<dbReference type="GO" id="GO:0006950">
    <property type="term" value="P:response to stress"/>
    <property type="evidence" value="ECO:0007669"/>
    <property type="project" value="TreeGrafter"/>
</dbReference>
<name>A0A239MBJ8_9ACTN</name>
<evidence type="ECO:0000313" key="3">
    <source>
        <dbReference type="EMBL" id="SNT40387.1"/>
    </source>
</evidence>
<proteinExistence type="predicted"/>
<accession>A0A239MBJ8</accession>
<dbReference type="SUPFAM" id="SSF46785">
    <property type="entry name" value="Winged helix' DNA-binding domain"/>
    <property type="match status" value="1"/>
</dbReference>
<evidence type="ECO:0000256" key="1">
    <source>
        <dbReference type="SAM" id="MobiDB-lite"/>
    </source>
</evidence>
<dbReference type="InterPro" id="IPR036388">
    <property type="entry name" value="WH-like_DNA-bd_sf"/>
</dbReference>
<keyword evidence="3" id="KW-0238">DNA-binding</keyword>
<feature type="region of interest" description="Disordered" evidence="1">
    <location>
        <begin position="1"/>
        <end position="22"/>
    </location>
</feature>
<dbReference type="InterPro" id="IPR036390">
    <property type="entry name" value="WH_DNA-bd_sf"/>
</dbReference>
<dbReference type="EMBL" id="FZOF01000023">
    <property type="protein sequence ID" value="SNT40387.1"/>
    <property type="molecule type" value="Genomic_DNA"/>
</dbReference>
<gene>
    <name evidence="3" type="ORF">SAMN05216252_123149</name>
</gene>
<dbReference type="PANTHER" id="PTHR33164:SF94">
    <property type="entry name" value="TRANSCRIPTIONAL REGULATORY PROTEIN-RELATED"/>
    <property type="match status" value="1"/>
</dbReference>
<sequence>MATGSRASSDSPSGADDPGSTAEEMVSALLTASRLLVAVSARSLAAVEEALTLPQLRMLVVLESHGALNLSQLAGELGVQPSTALRMLDRLVAVDMVARGASPTDRRTTVISLTATGRRTVNDVTERRRAEIARIVDAMPPGQRRHLVQALQAFAEAGGEPPVGEQDAGHVGW</sequence>
<organism evidence="3 4">
    <name type="scientific">Actinacidiphila glaucinigra</name>
    <dbReference type="NCBI Taxonomy" id="235986"/>
    <lineage>
        <taxon>Bacteria</taxon>
        <taxon>Bacillati</taxon>
        <taxon>Actinomycetota</taxon>
        <taxon>Actinomycetes</taxon>
        <taxon>Kitasatosporales</taxon>
        <taxon>Streptomycetaceae</taxon>
        <taxon>Actinacidiphila</taxon>
    </lineage>
</organism>
<keyword evidence="4" id="KW-1185">Reference proteome</keyword>
<evidence type="ECO:0000313" key="4">
    <source>
        <dbReference type="Proteomes" id="UP000198280"/>
    </source>
</evidence>
<evidence type="ECO:0000259" key="2">
    <source>
        <dbReference type="PROSITE" id="PS50995"/>
    </source>
</evidence>
<dbReference type="PROSITE" id="PS50995">
    <property type="entry name" value="HTH_MARR_2"/>
    <property type="match status" value="1"/>
</dbReference>